<dbReference type="SMART" id="SM00028">
    <property type="entry name" value="TPR"/>
    <property type="match status" value="5"/>
</dbReference>
<comment type="pathway">
    <text evidence="2">Glycan metabolism; bacterial cellulose biosynthesis.</text>
</comment>
<dbReference type="PRINTS" id="PR01441">
    <property type="entry name" value="CELLSNTHASEC"/>
</dbReference>
<dbReference type="Pfam" id="PF05420">
    <property type="entry name" value="BCSC_C"/>
    <property type="match status" value="1"/>
</dbReference>
<dbReference type="PANTHER" id="PTHR45586">
    <property type="entry name" value="TPR REPEAT-CONTAINING PROTEIN PA4667"/>
    <property type="match status" value="1"/>
</dbReference>
<dbReference type="SUPFAM" id="SSF81901">
    <property type="entry name" value="HCP-like"/>
    <property type="match status" value="1"/>
</dbReference>
<evidence type="ECO:0000256" key="4">
    <source>
        <dbReference type="ARBA" id="ARBA00022737"/>
    </source>
</evidence>
<dbReference type="PANTHER" id="PTHR45586:SF1">
    <property type="entry name" value="LIPOPOLYSACCHARIDE ASSEMBLY PROTEIN B"/>
    <property type="match status" value="1"/>
</dbReference>
<comment type="caution">
    <text evidence="9">The sequence shown here is derived from an EMBL/GenBank/DDBJ whole genome shotgun (WGS) entry which is preliminary data.</text>
</comment>
<keyword evidence="6" id="KW-0135">Cellulose biosynthesis</keyword>
<comment type="function">
    <text evidence="1">Required for maximal bacterial cellulose synthesis.</text>
</comment>
<evidence type="ECO:0000313" key="10">
    <source>
        <dbReference type="Proteomes" id="UP001515780"/>
    </source>
</evidence>
<evidence type="ECO:0000256" key="3">
    <source>
        <dbReference type="ARBA" id="ARBA00022729"/>
    </source>
</evidence>
<dbReference type="SUPFAM" id="SSF48452">
    <property type="entry name" value="TPR-like"/>
    <property type="match status" value="2"/>
</dbReference>
<accession>A0ABX0RN46</accession>
<dbReference type="Gene3D" id="1.25.40.10">
    <property type="entry name" value="Tetratricopeptide repeat domain"/>
    <property type="match status" value="5"/>
</dbReference>
<evidence type="ECO:0000256" key="1">
    <source>
        <dbReference type="ARBA" id="ARBA00003476"/>
    </source>
</evidence>
<dbReference type="InterPro" id="IPR011990">
    <property type="entry name" value="TPR-like_helical_dom_sf"/>
</dbReference>
<evidence type="ECO:0000256" key="6">
    <source>
        <dbReference type="ARBA" id="ARBA00022916"/>
    </source>
</evidence>
<proteinExistence type="predicted"/>
<feature type="chain" id="PRO_5045617837" evidence="7">
    <location>
        <begin position="29"/>
        <end position="1267"/>
    </location>
</feature>
<keyword evidence="10" id="KW-1185">Reference proteome</keyword>
<sequence length="1267" mass="135988">MKKNLLSAGIRHALILGGALAFSQPLLAAESTNPALQALFDQAAYWHQKAHDDLAKSSLQKVLMVEPNNTQALYLLALYSQQSGSSAEAAQWRARLSAASPNDPHLTELDNARQLQTIPQAQLSLARQQARSGNIAASLQTWRNTFNGNEPPPSVAAEYYLTMAGDRSLLPQAVEALRQFAADHPQDTGAKLALGKALTYQESTRRQGIDLLGTLADGNKDADRSLRQALLWLGPQASDASLYQTWQQRHPQDNAVMDYYRKNVGGAEKGAGFTALNSGDVSNAQNNFEKVLQANPQDADALAGMGYVAQRAGRYAEAADYLTRAAQMGGDQSETRQKQAADARFYAQLATAQQALKNGDSAQALALSEPLAQADGEKGVSAKLFRADVQRRSNQLDQAEQTYRSILQADPNNRNAKEGLFYVLRQQNRSAEANTLLASLPDSVRQSVAPRGSSTDPIRAQAKRELAAGNNSAAIATLNSGIQRYPNDGWLRLDLARIYRAQGDNMMAANIMQPSMRSGASTAELYAGALNASESGAWQQASLLLSRIPNGSKSSDMRELAQRVNFNLQMTTADQYLAQGSNAAAANTLRALASSPPSNPVDAGNLAQKLAKAGDLTTAVSVVRSNMQRGIQGNAGDYAAQVAVLNQAGLNTEAQSFLSSPELQARSTPTQLAGIRNGYVINEVDRLREQKQYAAAYDKLVGALQHDPQNRDLMFAMARLYQSGKMNKEAGVVYDYLMTQDTPTQDARIGAINVALANNDVNKANTLTRGLNNEQSPDRQLLLARVAEANGNHSQAMSYLRSARGQLIGLQGATNGDTPSVGGLALADNPFINRGTSPVGRSPSAYGAVMPWQSAPDVTSSATGTTLASNTPAIQQSQTLRQIDSMMDDLQEKTGTWIQGAVQVRGRDGESGLSKLTEAKAPLTFSTVPFGESRFDFTMTPVSLTAGSASGDAWRRFGANPLIQGLVVATGGATVNDVPSASTDSQRASGVELNMALKGDSYKIDIGSTPLGQDLSTLVGGVQWSPKLTDFLTLVLTGERRAMTDSLLSYVGVTDKATGTKWGRVTKNGANALLSYDNGDAGFYAGVGAYSYIGENVASNNSLNATAGAYVRPFHYDDRELKVGMSLSWMDFSKNLSYFTYGQGGYFSPQNYASVSFPIEFSRKFDDLKVNVGGSMGYQTYSQDKSAYFPNDPDAQTAMELLTSAGFAKEAYYSGTSKNGIGYNLHAGADYKINKDVTIGGQLGYDTFGDYNESTANLYFRYLFGDN</sequence>
<protein>
    <submittedName>
        <fullName evidence="9">Tetratricopeptide repeat protein</fullName>
    </submittedName>
</protein>
<dbReference type="EMBL" id="VWXC01000006">
    <property type="protein sequence ID" value="NIG19021.1"/>
    <property type="molecule type" value="Genomic_DNA"/>
</dbReference>
<keyword evidence="5" id="KW-0802">TPR repeat</keyword>
<dbReference type="RefSeq" id="WP_166933259.1">
    <property type="nucleotide sequence ID" value="NZ_VWXC01000006.1"/>
</dbReference>
<dbReference type="Pfam" id="PF13432">
    <property type="entry name" value="TPR_16"/>
    <property type="match status" value="1"/>
</dbReference>
<evidence type="ECO:0000259" key="8">
    <source>
        <dbReference type="Pfam" id="PF05420"/>
    </source>
</evidence>
<name>A0ABX0RN46_9GAMM</name>
<gene>
    <name evidence="9" type="ORF">F3J37_10095</name>
</gene>
<dbReference type="Pfam" id="PF14559">
    <property type="entry name" value="TPR_19"/>
    <property type="match status" value="1"/>
</dbReference>
<evidence type="ECO:0000256" key="7">
    <source>
        <dbReference type="SAM" id="SignalP"/>
    </source>
</evidence>
<keyword evidence="4" id="KW-0677">Repeat</keyword>
<dbReference type="InterPro" id="IPR019734">
    <property type="entry name" value="TPR_rpt"/>
</dbReference>
<feature type="signal peptide" evidence="7">
    <location>
        <begin position="1"/>
        <end position="28"/>
    </location>
</feature>
<dbReference type="InterPro" id="IPR003921">
    <property type="entry name" value="Cell_synth_C"/>
</dbReference>
<feature type="domain" description="Cellulose synthase operon C C-terminal" evidence="8">
    <location>
        <begin position="914"/>
        <end position="1264"/>
    </location>
</feature>
<evidence type="ECO:0000256" key="2">
    <source>
        <dbReference type="ARBA" id="ARBA00005186"/>
    </source>
</evidence>
<dbReference type="InterPro" id="IPR008410">
    <property type="entry name" value="BCSC_C"/>
</dbReference>
<keyword evidence="3 7" id="KW-0732">Signal</keyword>
<dbReference type="InterPro" id="IPR051012">
    <property type="entry name" value="CellSynth/LPSAsmb/PSIAsmb"/>
</dbReference>
<evidence type="ECO:0000313" key="9">
    <source>
        <dbReference type="EMBL" id="NIG19021.1"/>
    </source>
</evidence>
<dbReference type="Proteomes" id="UP001515780">
    <property type="component" value="Unassembled WGS sequence"/>
</dbReference>
<evidence type="ECO:0000256" key="5">
    <source>
        <dbReference type="ARBA" id="ARBA00022803"/>
    </source>
</evidence>
<organism evidence="9 10">
    <name type="scientific">Candidatus Pantoea communis</name>
    <dbReference type="NCBI Taxonomy" id="2608354"/>
    <lineage>
        <taxon>Bacteria</taxon>
        <taxon>Pseudomonadati</taxon>
        <taxon>Pseudomonadota</taxon>
        <taxon>Gammaproteobacteria</taxon>
        <taxon>Enterobacterales</taxon>
        <taxon>Erwiniaceae</taxon>
        <taxon>Pantoea</taxon>
    </lineage>
</organism>
<reference evidence="9 10" key="1">
    <citation type="journal article" date="2019" name="bioRxiv">
        <title>Bacteria contribute to plant secondary compound degradation in a generalist herbivore system.</title>
        <authorList>
            <person name="Francoeur C.B."/>
            <person name="Khadempour L."/>
            <person name="Moreira-Soto R.D."/>
            <person name="Gotting K."/>
            <person name="Book A.J."/>
            <person name="Pinto-Tomas A.A."/>
            <person name="Keefover-Ring K."/>
            <person name="Currie C.R."/>
        </authorList>
    </citation>
    <scope>NUCLEOTIDE SEQUENCE [LARGE SCALE GENOMIC DNA]</scope>
    <source>
        <strain evidence="9">Al-1710</strain>
    </source>
</reference>